<protein>
    <submittedName>
        <fullName evidence="2">Uncharacterized protein</fullName>
    </submittedName>
</protein>
<dbReference type="AlphaFoldDB" id="A0A3S5B686"/>
<evidence type="ECO:0000256" key="1">
    <source>
        <dbReference type="SAM" id="MobiDB-lite"/>
    </source>
</evidence>
<comment type="caution">
    <text evidence="2">The sequence shown here is derived from an EMBL/GenBank/DDBJ whole genome shotgun (WGS) entry which is preliminary data.</text>
</comment>
<feature type="non-terminal residue" evidence="2">
    <location>
        <position position="1"/>
    </location>
</feature>
<gene>
    <name evidence="2" type="ORF">PXEA_LOCUS28321</name>
</gene>
<dbReference type="EMBL" id="CAAALY010248618">
    <property type="protein sequence ID" value="VEL34881.1"/>
    <property type="molecule type" value="Genomic_DNA"/>
</dbReference>
<name>A0A3S5B686_9PLAT</name>
<feature type="compositionally biased region" description="Basic and acidic residues" evidence="1">
    <location>
        <begin position="429"/>
        <end position="449"/>
    </location>
</feature>
<proteinExistence type="predicted"/>
<feature type="region of interest" description="Disordered" evidence="1">
    <location>
        <begin position="1"/>
        <end position="63"/>
    </location>
</feature>
<keyword evidence="3" id="KW-1185">Reference proteome</keyword>
<sequence length="494" mass="53278">CRPTKTSSAQQADSHRNRLSSVYTDSSSAHQISPSSLPSSSATSDLRPPRFTGPPRTDSLSDLSPSLEAIGQACPSNRASPKPPFEEELFESAADCPAALTLEQPISTTWLASLSPLGSRTGSLGQLLLFLEAGCEESFGDIGQYRLNEAGSAQPDGVWPYLSNVTHNLTDCLPRKRVLTHDSLAGTARPTILGTEGSGCPAYASPLQSATGPDLQTTTAAAAALRTARRHSFRLVGRACNEARQKAEEKVVGHGWKRTGSLQLLTHSGAGRPSVDARLARSRQVMHLLPESARPSAGDAHLFFASSANSSFSSPVTPQPCSKPPRTLPTAYISPTQASEFTVPPARSVDLTAEPPHVYSVTFRDDISFSPPVEGNFRDGHALDVLLGSFCAYCGWTDESGAIEDKIAVTKKSHLDGPVTTASQHLKKPVRDRNPRSGHRERDRERRYWDSPSESSGPATGRPPVCHINEFLDEHLQQLYLLAEDVERDSLDKK</sequence>
<organism evidence="2 3">
    <name type="scientific">Protopolystoma xenopodis</name>
    <dbReference type="NCBI Taxonomy" id="117903"/>
    <lineage>
        <taxon>Eukaryota</taxon>
        <taxon>Metazoa</taxon>
        <taxon>Spiralia</taxon>
        <taxon>Lophotrochozoa</taxon>
        <taxon>Platyhelminthes</taxon>
        <taxon>Monogenea</taxon>
        <taxon>Polyopisthocotylea</taxon>
        <taxon>Polystomatidea</taxon>
        <taxon>Polystomatidae</taxon>
        <taxon>Protopolystoma</taxon>
    </lineage>
</organism>
<evidence type="ECO:0000313" key="3">
    <source>
        <dbReference type="Proteomes" id="UP000784294"/>
    </source>
</evidence>
<reference evidence="2" key="1">
    <citation type="submission" date="2018-11" db="EMBL/GenBank/DDBJ databases">
        <authorList>
            <consortium name="Pathogen Informatics"/>
        </authorList>
    </citation>
    <scope>NUCLEOTIDE SEQUENCE</scope>
</reference>
<feature type="compositionally biased region" description="Polar residues" evidence="1">
    <location>
        <begin position="1"/>
        <end position="12"/>
    </location>
</feature>
<evidence type="ECO:0000313" key="2">
    <source>
        <dbReference type="EMBL" id="VEL34881.1"/>
    </source>
</evidence>
<accession>A0A3S5B686</accession>
<feature type="region of interest" description="Disordered" evidence="1">
    <location>
        <begin position="416"/>
        <end position="466"/>
    </location>
</feature>
<dbReference type="Proteomes" id="UP000784294">
    <property type="component" value="Unassembled WGS sequence"/>
</dbReference>
<feature type="compositionally biased region" description="Low complexity" evidence="1">
    <location>
        <begin position="26"/>
        <end position="44"/>
    </location>
</feature>